<name>A0A9D4I6I7_DREPO</name>
<dbReference type="Proteomes" id="UP000828390">
    <property type="component" value="Unassembled WGS sequence"/>
</dbReference>
<reference evidence="1" key="2">
    <citation type="submission" date="2020-11" db="EMBL/GenBank/DDBJ databases">
        <authorList>
            <person name="McCartney M.A."/>
            <person name="Auch B."/>
            <person name="Kono T."/>
            <person name="Mallez S."/>
            <person name="Becker A."/>
            <person name="Gohl D.M."/>
            <person name="Silverstein K.A.T."/>
            <person name="Koren S."/>
            <person name="Bechman K.B."/>
            <person name="Herman A."/>
            <person name="Abrahante J.E."/>
            <person name="Garbe J."/>
        </authorList>
    </citation>
    <scope>NUCLEOTIDE SEQUENCE</scope>
    <source>
        <strain evidence="1">Duluth1</strain>
        <tissue evidence="1">Whole animal</tissue>
    </source>
</reference>
<evidence type="ECO:0000313" key="1">
    <source>
        <dbReference type="EMBL" id="KAH3748407.1"/>
    </source>
</evidence>
<evidence type="ECO:0000313" key="2">
    <source>
        <dbReference type="Proteomes" id="UP000828390"/>
    </source>
</evidence>
<accession>A0A9D4I6I7</accession>
<comment type="caution">
    <text evidence="1">The sequence shown here is derived from an EMBL/GenBank/DDBJ whole genome shotgun (WGS) entry which is preliminary data.</text>
</comment>
<sequence length="184" mass="21096">MATGPKSFEQIEEYLETACSHPTGMHWVDNFLLPTLLVHQFERAERDGDIDLKLVVLKRMVKFFFLAGHEQYARYLSQYLLDVRAKSAWHKVDIFVRHSYGFWNSVSADQFGEQTAIRIGKCGFMGLTLSHDLVANGSTTFLLQCMHQTLWSPCILITHKARTHKVNTKKSQSTGESKMLMIVN</sequence>
<gene>
    <name evidence="1" type="ORF">DPMN_182852</name>
</gene>
<reference evidence="1" key="1">
    <citation type="journal article" date="2019" name="bioRxiv">
        <title>The Genome of the Zebra Mussel, Dreissena polymorpha: A Resource for Invasive Species Research.</title>
        <authorList>
            <person name="McCartney M.A."/>
            <person name="Auch B."/>
            <person name="Kono T."/>
            <person name="Mallez S."/>
            <person name="Zhang Y."/>
            <person name="Obille A."/>
            <person name="Becker A."/>
            <person name="Abrahante J.E."/>
            <person name="Garbe J."/>
            <person name="Badalamenti J.P."/>
            <person name="Herman A."/>
            <person name="Mangelson H."/>
            <person name="Liachko I."/>
            <person name="Sullivan S."/>
            <person name="Sone E.D."/>
            <person name="Koren S."/>
            <person name="Silverstein K.A.T."/>
            <person name="Beckman K.B."/>
            <person name="Gohl D.M."/>
        </authorList>
    </citation>
    <scope>NUCLEOTIDE SEQUENCE</scope>
    <source>
        <strain evidence="1">Duluth1</strain>
        <tissue evidence="1">Whole animal</tissue>
    </source>
</reference>
<dbReference type="AlphaFoldDB" id="A0A9D4I6I7"/>
<dbReference type="EMBL" id="JAIWYP010000010">
    <property type="protein sequence ID" value="KAH3748407.1"/>
    <property type="molecule type" value="Genomic_DNA"/>
</dbReference>
<proteinExistence type="predicted"/>
<protein>
    <submittedName>
        <fullName evidence="1">Uncharacterized protein</fullName>
    </submittedName>
</protein>
<organism evidence="1 2">
    <name type="scientific">Dreissena polymorpha</name>
    <name type="common">Zebra mussel</name>
    <name type="synonym">Mytilus polymorpha</name>
    <dbReference type="NCBI Taxonomy" id="45954"/>
    <lineage>
        <taxon>Eukaryota</taxon>
        <taxon>Metazoa</taxon>
        <taxon>Spiralia</taxon>
        <taxon>Lophotrochozoa</taxon>
        <taxon>Mollusca</taxon>
        <taxon>Bivalvia</taxon>
        <taxon>Autobranchia</taxon>
        <taxon>Heteroconchia</taxon>
        <taxon>Euheterodonta</taxon>
        <taxon>Imparidentia</taxon>
        <taxon>Neoheterodontei</taxon>
        <taxon>Myida</taxon>
        <taxon>Dreissenoidea</taxon>
        <taxon>Dreissenidae</taxon>
        <taxon>Dreissena</taxon>
    </lineage>
</organism>
<keyword evidence="2" id="KW-1185">Reference proteome</keyword>